<dbReference type="PROSITE" id="PS00108">
    <property type="entry name" value="PROTEIN_KINASE_ST"/>
    <property type="match status" value="1"/>
</dbReference>
<keyword evidence="11" id="KW-0808">Transferase</keyword>
<dbReference type="InterPro" id="IPR051931">
    <property type="entry name" value="PAK3-like"/>
</dbReference>
<dbReference type="Gene3D" id="1.10.510.10">
    <property type="entry name" value="Transferase(Phosphotransferase) domain 1"/>
    <property type="match status" value="1"/>
</dbReference>
<evidence type="ECO:0000313" key="14">
    <source>
        <dbReference type="EMBL" id="CAE0435143.1"/>
    </source>
</evidence>
<gene>
    <name evidence="14" type="ORF">ASTO00021_LOCUS5427</name>
</gene>
<dbReference type="InterPro" id="IPR036936">
    <property type="entry name" value="CRIB_dom_sf"/>
</dbReference>
<dbReference type="SUPFAM" id="SSF56112">
    <property type="entry name" value="Protein kinase-like (PK-like)"/>
    <property type="match status" value="1"/>
</dbReference>
<dbReference type="PROSITE" id="PS00107">
    <property type="entry name" value="PROTEIN_KINASE_ATP"/>
    <property type="match status" value="1"/>
</dbReference>
<dbReference type="InterPro" id="IPR000719">
    <property type="entry name" value="Prot_kinase_dom"/>
</dbReference>
<dbReference type="SMART" id="SM00220">
    <property type="entry name" value="S_TKc"/>
    <property type="match status" value="1"/>
</dbReference>
<keyword evidence="11" id="KW-0723">Serine/threonine-protein kinase</keyword>
<dbReference type="PROSITE" id="PS50011">
    <property type="entry name" value="PROTEIN_KINASE_DOM"/>
    <property type="match status" value="1"/>
</dbReference>
<organism evidence="14">
    <name type="scientific">Aplanochytrium stocchinoi</name>
    <dbReference type="NCBI Taxonomy" id="215587"/>
    <lineage>
        <taxon>Eukaryota</taxon>
        <taxon>Sar</taxon>
        <taxon>Stramenopiles</taxon>
        <taxon>Bigyra</taxon>
        <taxon>Labyrinthulomycetes</taxon>
        <taxon>Thraustochytrida</taxon>
        <taxon>Thraustochytriidae</taxon>
        <taxon>Aplanochytrium</taxon>
    </lineage>
</organism>
<evidence type="ECO:0000259" key="13">
    <source>
        <dbReference type="PROSITE" id="PS50011"/>
    </source>
</evidence>
<dbReference type="Pfam" id="PF00069">
    <property type="entry name" value="Pkinase"/>
    <property type="match status" value="1"/>
</dbReference>
<keyword evidence="7" id="KW-0206">Cytoskeleton</keyword>
<dbReference type="Pfam" id="PF00786">
    <property type="entry name" value="PBD"/>
    <property type="match status" value="1"/>
</dbReference>
<evidence type="ECO:0000256" key="2">
    <source>
        <dbReference type="ARBA" id="ARBA00008874"/>
    </source>
</evidence>
<keyword evidence="11" id="KW-0418">Kinase</keyword>
<evidence type="ECO:0000256" key="10">
    <source>
        <dbReference type="PROSITE-ProRule" id="PRU10141"/>
    </source>
</evidence>
<name>A0A7S3PF44_9STRA</name>
<feature type="region of interest" description="Disordered" evidence="12">
    <location>
        <begin position="1"/>
        <end position="34"/>
    </location>
</feature>
<dbReference type="InterPro" id="IPR000095">
    <property type="entry name" value="CRIB_dom"/>
</dbReference>
<dbReference type="PANTHER" id="PTHR45832:SF22">
    <property type="entry name" value="SERINE_THREONINE-PROTEIN KINASE SAMKA-RELATED"/>
    <property type="match status" value="1"/>
</dbReference>
<dbReference type="GO" id="GO:0005524">
    <property type="term" value="F:ATP binding"/>
    <property type="evidence" value="ECO:0007669"/>
    <property type="project" value="UniProtKB-UniRule"/>
</dbReference>
<comment type="catalytic activity">
    <reaction evidence="9">
        <text>L-seryl-[protein] + ATP = O-phospho-L-seryl-[protein] + ADP + H(+)</text>
        <dbReference type="Rhea" id="RHEA:17989"/>
        <dbReference type="Rhea" id="RHEA-COMP:9863"/>
        <dbReference type="Rhea" id="RHEA-COMP:11604"/>
        <dbReference type="ChEBI" id="CHEBI:15378"/>
        <dbReference type="ChEBI" id="CHEBI:29999"/>
        <dbReference type="ChEBI" id="CHEBI:30616"/>
        <dbReference type="ChEBI" id="CHEBI:83421"/>
        <dbReference type="ChEBI" id="CHEBI:456216"/>
        <dbReference type="EC" id="2.7.11.1"/>
    </reaction>
</comment>
<comment type="catalytic activity">
    <reaction evidence="8">
        <text>L-threonyl-[protein] + ATP = O-phospho-L-threonyl-[protein] + ADP + H(+)</text>
        <dbReference type="Rhea" id="RHEA:46608"/>
        <dbReference type="Rhea" id="RHEA-COMP:11060"/>
        <dbReference type="Rhea" id="RHEA-COMP:11605"/>
        <dbReference type="ChEBI" id="CHEBI:15378"/>
        <dbReference type="ChEBI" id="CHEBI:30013"/>
        <dbReference type="ChEBI" id="CHEBI:30616"/>
        <dbReference type="ChEBI" id="CHEBI:61977"/>
        <dbReference type="ChEBI" id="CHEBI:456216"/>
        <dbReference type="EC" id="2.7.11.1"/>
    </reaction>
</comment>
<dbReference type="AlphaFoldDB" id="A0A7S3PF44"/>
<dbReference type="PANTHER" id="PTHR45832">
    <property type="entry name" value="SERINE/THREONINE-PROTEIN KINASE SAMKA-RELATED-RELATED"/>
    <property type="match status" value="1"/>
</dbReference>
<evidence type="ECO:0000256" key="12">
    <source>
        <dbReference type="SAM" id="MobiDB-lite"/>
    </source>
</evidence>
<keyword evidence="6 10" id="KW-0067">ATP-binding</keyword>
<comment type="similarity">
    <text evidence="2">Belongs to the protein kinase superfamily. STE Ser/Thr protein kinase family. STE20 subfamily.</text>
</comment>
<keyword evidence="4" id="KW-0597">Phosphoprotein</keyword>
<dbReference type="SUPFAM" id="SSF47912">
    <property type="entry name" value="Wiscott-Aldrich syndrome protein, WASP, C-terminal domain"/>
    <property type="match status" value="1"/>
</dbReference>
<feature type="compositionally biased region" description="Basic residues" evidence="12">
    <location>
        <begin position="1"/>
        <end position="18"/>
    </location>
</feature>
<dbReference type="InterPro" id="IPR011026">
    <property type="entry name" value="WAS_C"/>
</dbReference>
<evidence type="ECO:0000256" key="11">
    <source>
        <dbReference type="RuleBase" id="RU000304"/>
    </source>
</evidence>
<evidence type="ECO:0000256" key="6">
    <source>
        <dbReference type="ARBA" id="ARBA00022840"/>
    </source>
</evidence>
<feature type="binding site" evidence="10">
    <location>
        <position position="152"/>
    </location>
    <ligand>
        <name>ATP</name>
        <dbReference type="ChEBI" id="CHEBI:30616"/>
    </ligand>
</feature>
<keyword evidence="5 10" id="KW-0547">Nucleotide-binding</keyword>
<evidence type="ECO:0000256" key="4">
    <source>
        <dbReference type="ARBA" id="ARBA00022553"/>
    </source>
</evidence>
<evidence type="ECO:0000256" key="9">
    <source>
        <dbReference type="ARBA" id="ARBA00048679"/>
    </source>
</evidence>
<evidence type="ECO:0000256" key="7">
    <source>
        <dbReference type="ARBA" id="ARBA00023212"/>
    </source>
</evidence>
<evidence type="ECO:0000256" key="3">
    <source>
        <dbReference type="ARBA" id="ARBA00022490"/>
    </source>
</evidence>
<dbReference type="InterPro" id="IPR017441">
    <property type="entry name" value="Protein_kinase_ATP_BS"/>
</dbReference>
<evidence type="ECO:0000256" key="8">
    <source>
        <dbReference type="ARBA" id="ARBA00047899"/>
    </source>
</evidence>
<evidence type="ECO:0000256" key="5">
    <source>
        <dbReference type="ARBA" id="ARBA00022741"/>
    </source>
</evidence>
<accession>A0A7S3PF44</accession>
<proteinExistence type="inferred from homology"/>
<dbReference type="GO" id="GO:0005856">
    <property type="term" value="C:cytoskeleton"/>
    <property type="evidence" value="ECO:0007669"/>
    <property type="project" value="UniProtKB-SubCell"/>
</dbReference>
<feature type="domain" description="Protein kinase" evidence="13">
    <location>
        <begin position="123"/>
        <end position="374"/>
    </location>
</feature>
<dbReference type="Gene3D" id="3.90.810.10">
    <property type="entry name" value="CRIB domain"/>
    <property type="match status" value="1"/>
</dbReference>
<evidence type="ECO:0000256" key="1">
    <source>
        <dbReference type="ARBA" id="ARBA00004245"/>
    </source>
</evidence>
<dbReference type="InterPro" id="IPR011009">
    <property type="entry name" value="Kinase-like_dom_sf"/>
</dbReference>
<keyword evidence="3" id="KW-0963">Cytoplasm</keyword>
<dbReference type="GO" id="GO:0007015">
    <property type="term" value="P:actin filament organization"/>
    <property type="evidence" value="ECO:0007669"/>
    <property type="project" value="InterPro"/>
</dbReference>
<dbReference type="GO" id="GO:0004674">
    <property type="term" value="F:protein serine/threonine kinase activity"/>
    <property type="evidence" value="ECO:0007669"/>
    <property type="project" value="UniProtKB-KW"/>
</dbReference>
<protein>
    <recommendedName>
        <fullName evidence="13">Protein kinase domain-containing protein</fullName>
    </recommendedName>
</protein>
<sequence length="410" mass="46270">MTRKSRKKSDRRGKNKKQRASEKPKMVIGAPSPHDFKRVAHVEVDPASSLGFKGLPTEWKELLKASGISKERVLQENQQVLKALEFATGKFGNNKVPLLTAEQLQRTMARKAPVQQKNPSLLYKKIEKLGEGAGGIVFKIEDKKSKEISAVKISPKAELQYIETEIAIHAMSKHKNIVNYKATYLWKQEVWIVMDLVDGGCLTDFLGENCPDPWSESCIAYVMANSLEALAYMHNKHLLHRDIKSDNILVGKDGTVKLADFGFAVGLTSEKNKTKSTVGTPFWMAPEVIEGREYDSRCDIWSLGITAIELVNDEPPHMDKTTLEALLDIITLPAPKPKRDEICSNEFLDFLDKALKKDYTKRLLAHELLQHAFLQKSSTEKDFSEWIKYVIEEGGEERIVTNKNMSDVSV</sequence>
<comment type="subcellular location">
    <subcellularLocation>
        <location evidence="1">Cytoplasm</location>
        <location evidence="1">Cytoskeleton</location>
    </subcellularLocation>
</comment>
<dbReference type="InterPro" id="IPR008271">
    <property type="entry name" value="Ser/Thr_kinase_AS"/>
</dbReference>
<dbReference type="EMBL" id="HBIN01007406">
    <property type="protein sequence ID" value="CAE0435143.1"/>
    <property type="molecule type" value="Transcribed_RNA"/>
</dbReference>
<reference evidence="14" key="1">
    <citation type="submission" date="2021-01" db="EMBL/GenBank/DDBJ databases">
        <authorList>
            <person name="Corre E."/>
            <person name="Pelletier E."/>
            <person name="Niang G."/>
            <person name="Scheremetjew M."/>
            <person name="Finn R."/>
            <person name="Kale V."/>
            <person name="Holt S."/>
            <person name="Cochrane G."/>
            <person name="Meng A."/>
            <person name="Brown T."/>
            <person name="Cohen L."/>
        </authorList>
    </citation>
    <scope>NUCLEOTIDE SEQUENCE</scope>
    <source>
        <strain evidence="14">GSBS06</strain>
    </source>
</reference>
<dbReference type="SMART" id="SM00285">
    <property type="entry name" value="PBD"/>
    <property type="match status" value="1"/>
</dbReference>